<dbReference type="InterPro" id="IPR012334">
    <property type="entry name" value="Pectin_lyas_fold"/>
</dbReference>
<gene>
    <name evidence="2" type="ORF">PGLA2088_LOCUS2546</name>
</gene>
<keyword evidence="1" id="KW-1133">Transmembrane helix</keyword>
<dbReference type="SUPFAM" id="SSF51126">
    <property type="entry name" value="Pectin lyase-like"/>
    <property type="match status" value="1"/>
</dbReference>
<dbReference type="EMBL" id="CAJNNW010002095">
    <property type="protein sequence ID" value="CAE8643045.1"/>
    <property type="molecule type" value="Genomic_DNA"/>
</dbReference>
<evidence type="ECO:0000256" key="1">
    <source>
        <dbReference type="SAM" id="Phobius"/>
    </source>
</evidence>
<sequence length="675" mass="74046">MLRNSSNVTVRGPGGIRAPGGTFWGVRNKRPEVRGYCLLKLDGCQDVRISGMRFMDSPMYQVVVARSSNVWLQGLQITLSSAVLGDSGAHNTASGPEFSSAAFALVAEDGVSIIASNEVYIRDSVSLFLTGIITFAFSLCWARGRITSLRRVLSFDVGKALDIRRVLLALRFCFLHFCSKPHAPILRRQTGISIGSLGERGAEDSIVRFHFEWAGYQTVDDTEGLPVEESLGLVGEPQERELSHLAATPSLSPRLDVMAKVEPADEASPLMMIGQASSARKLRRRSCKMVISDIFGHRINPVFAADAELSVRGAIFLVVAALPFLIPEGSIPMLDNLSGTGLYSPGVIIFVVFNLSRTFGEALQNTMSGMRGVVIAALNGWLLFTIFPDGVTDDSPPYVFWTGILWGVLFVSAFLFLNFNIMGSIFAISIFCSHWMGFLTPGADKIISPLHPGYSIYSDSCLESIVSRAAGMVCVLLVTLLPYPLLCLETAKETMGELAEELPMILTLMLDHFCDETPNVYTEDQAFRQQYLDVIAEQVERRLHRLKAKKDAVQKALACVLGNMICSSWSCSGVHEFAPKWLGYALQPLIACSWYETFGLGTNALVRRVLSSFDSVMDSSVGIAHARCTQTLFSSALVTGQVHIRLWETYVDMRSADQDPRRINAEAVDQQATQG</sequence>
<proteinExistence type="predicted"/>
<dbReference type="Gene3D" id="2.160.20.10">
    <property type="entry name" value="Single-stranded right-handed beta-helix, Pectin lyase-like"/>
    <property type="match status" value="1"/>
</dbReference>
<protein>
    <submittedName>
        <fullName evidence="2">Uncharacterized protein</fullName>
    </submittedName>
</protein>
<dbReference type="InterPro" id="IPR011050">
    <property type="entry name" value="Pectin_lyase_fold/virulence"/>
</dbReference>
<dbReference type="AlphaFoldDB" id="A0A813HZ78"/>
<keyword evidence="1" id="KW-0472">Membrane</keyword>
<feature type="transmembrane region" description="Helical" evidence="1">
    <location>
        <begin position="309"/>
        <end position="326"/>
    </location>
</feature>
<name>A0A813HZ78_POLGL</name>
<evidence type="ECO:0000313" key="2">
    <source>
        <dbReference type="EMBL" id="CAE8643045.1"/>
    </source>
</evidence>
<organism evidence="2 3">
    <name type="scientific">Polarella glacialis</name>
    <name type="common">Dinoflagellate</name>
    <dbReference type="NCBI Taxonomy" id="89957"/>
    <lineage>
        <taxon>Eukaryota</taxon>
        <taxon>Sar</taxon>
        <taxon>Alveolata</taxon>
        <taxon>Dinophyceae</taxon>
        <taxon>Suessiales</taxon>
        <taxon>Suessiaceae</taxon>
        <taxon>Polarella</taxon>
    </lineage>
</organism>
<feature type="transmembrane region" description="Helical" evidence="1">
    <location>
        <begin position="424"/>
        <end position="443"/>
    </location>
</feature>
<feature type="transmembrane region" description="Helical" evidence="1">
    <location>
        <begin position="125"/>
        <end position="142"/>
    </location>
</feature>
<feature type="transmembrane region" description="Helical" evidence="1">
    <location>
        <begin position="398"/>
        <end position="417"/>
    </location>
</feature>
<feature type="transmembrane region" description="Helical" evidence="1">
    <location>
        <begin position="368"/>
        <end position="386"/>
    </location>
</feature>
<reference evidence="2" key="1">
    <citation type="submission" date="2021-02" db="EMBL/GenBank/DDBJ databases">
        <authorList>
            <person name="Dougan E. K."/>
            <person name="Rhodes N."/>
            <person name="Thang M."/>
            <person name="Chan C."/>
        </authorList>
    </citation>
    <scope>NUCLEOTIDE SEQUENCE</scope>
</reference>
<comment type="caution">
    <text evidence="2">The sequence shown here is derived from an EMBL/GenBank/DDBJ whole genome shotgun (WGS) entry which is preliminary data.</text>
</comment>
<accession>A0A813HZ78</accession>
<feature type="transmembrane region" description="Helical" evidence="1">
    <location>
        <begin position="338"/>
        <end position="356"/>
    </location>
</feature>
<feature type="transmembrane region" description="Helical" evidence="1">
    <location>
        <begin position="465"/>
        <end position="486"/>
    </location>
</feature>
<keyword evidence="1" id="KW-0812">Transmembrane</keyword>
<evidence type="ECO:0000313" key="3">
    <source>
        <dbReference type="Proteomes" id="UP000626109"/>
    </source>
</evidence>
<dbReference type="Proteomes" id="UP000626109">
    <property type="component" value="Unassembled WGS sequence"/>
</dbReference>